<dbReference type="Proteomes" id="UP000836387">
    <property type="component" value="Unassembled WGS sequence"/>
</dbReference>
<reference evidence="1" key="2">
    <citation type="submission" date="2021-10" db="EMBL/GenBank/DDBJ databases">
        <authorList>
            <person name="Piombo E."/>
        </authorList>
    </citation>
    <scope>NUCLEOTIDE SEQUENCE</scope>
</reference>
<evidence type="ECO:0000313" key="2">
    <source>
        <dbReference type="Proteomes" id="UP000836387"/>
    </source>
</evidence>
<reference evidence="1" key="1">
    <citation type="submission" date="2020-04" db="EMBL/GenBank/DDBJ databases">
        <authorList>
            <person name="Broberg M."/>
        </authorList>
    </citation>
    <scope>NUCLEOTIDE SEQUENCE</scope>
</reference>
<name>A0ACA9UMW8_BIOOC</name>
<dbReference type="EMBL" id="CADEHS020000547">
    <property type="protein sequence ID" value="CAG9953914.1"/>
    <property type="molecule type" value="Genomic_DNA"/>
</dbReference>
<accession>A0ACA9UMW8</accession>
<gene>
    <name evidence="1" type="ORF">CRV2_00018419</name>
</gene>
<evidence type="ECO:0000313" key="1">
    <source>
        <dbReference type="EMBL" id="CAG9953914.1"/>
    </source>
</evidence>
<organism evidence="1 2">
    <name type="scientific">Clonostachys rosea f. rosea IK726</name>
    <dbReference type="NCBI Taxonomy" id="1349383"/>
    <lineage>
        <taxon>Eukaryota</taxon>
        <taxon>Fungi</taxon>
        <taxon>Dikarya</taxon>
        <taxon>Ascomycota</taxon>
        <taxon>Pezizomycotina</taxon>
        <taxon>Sordariomycetes</taxon>
        <taxon>Hypocreomycetidae</taxon>
        <taxon>Hypocreales</taxon>
        <taxon>Bionectriaceae</taxon>
        <taxon>Clonostachys</taxon>
    </lineage>
</organism>
<sequence>MGHLSTNRSHLQEVVAIATASDSEQEGDYHVVSKDSVPAPAAQVGAKWQKELNTVQKWLQPTDYNSPGNEYMKHLHSYVPGTGSWVRESPIYNTWAKPRPGRDAQHAILHVRGVAGSGKSVLAASIISQHQEEQPNTPVLFFFFRQIVEKNHSAKYLERGVDGTELSTLWDAIIQALQGIPRVHCVVDALDEMDDEDFDFVHQLVRIGTINPEQVKLLLTSRPISKIEEALRDPQILHFKLETSLIDPDIEKYTGVSLVSLNPSLRPEAEDLVKKTICKYAQGLFLHARLVTDNLTNGLKDGRITEEMLPECLERLPQNLKDVYEQMLADHAQRSGISTEQQAHILMCVTYSSRPLRLIELGSLVSSFTGLDDLKKGRDLVRASCGPLLEILEDQTVSVIHHSFTEFLRDGSRQ</sequence>
<comment type="caution">
    <text evidence="1">The sequence shown here is derived from an EMBL/GenBank/DDBJ whole genome shotgun (WGS) entry which is preliminary data.</text>
</comment>
<protein>
    <submittedName>
        <fullName evidence="1">Uncharacterized protein</fullName>
    </submittedName>
</protein>
<keyword evidence="2" id="KW-1185">Reference proteome</keyword>
<proteinExistence type="predicted"/>